<keyword evidence="4" id="KW-1185">Reference proteome</keyword>
<feature type="transmembrane region" description="Helical" evidence="2">
    <location>
        <begin position="240"/>
        <end position="264"/>
    </location>
</feature>
<feature type="transmembrane region" description="Helical" evidence="2">
    <location>
        <begin position="371"/>
        <end position="393"/>
    </location>
</feature>
<name>A0AAD7U844_9STRA</name>
<dbReference type="InterPro" id="IPR036259">
    <property type="entry name" value="MFS_trans_sf"/>
</dbReference>
<feature type="region of interest" description="Disordered" evidence="1">
    <location>
        <begin position="427"/>
        <end position="525"/>
    </location>
</feature>
<dbReference type="Gene3D" id="1.20.1250.20">
    <property type="entry name" value="MFS general substrate transporter like domains"/>
    <property type="match status" value="2"/>
</dbReference>
<sequence>MTTSSSTKTNWNVRVALVTSGVVGVADSVWNGTVLASYCYDLGGKNRYVGLVEAANGLIQLLLAMPIGVYADGRDKKGVTRKVKVTKLACPATVWSAACTAAIVWGVTFYDAGDAEKLLKWALVVVMMLWGLTEAVVMGPFQAMFADSVPTGDRSGYYSLLYAAYIGASAAGPVVSIALFAAWGNTWSPRQLAKVLLSGMALEVLAAPLFLLFDESSLLGGEAESHAEDSSGVPGGGSNFVPVTLFVASLLSALGSGMTVKFFPLFFRETVGLNPISVQIVYAAVPIAMVLAMSAAQKTHKTIGRVQTLVAFRLAAVGLLVAMIALVRASPSLLVGVYVLRTALANCTYPIEESILMDFVPRDKRARWKSLESIASFGWCGSALVGGIVADAYSYSTTFGITAALQFLSCMLVATLMFVVPRHETDLRRRDSADDDDDYNASSGLRDPLLGIEEEQVRPPDDDRTMDFTQDDLQPHDDTRNSAFSDFSTASARDNPRFALHALATTTNGPPRRDETTTFVSSSSS</sequence>
<evidence type="ECO:0000256" key="1">
    <source>
        <dbReference type="SAM" id="MobiDB-lite"/>
    </source>
</evidence>
<evidence type="ECO:0000256" key="2">
    <source>
        <dbReference type="SAM" id="Phobius"/>
    </source>
</evidence>
<evidence type="ECO:0008006" key="5">
    <source>
        <dbReference type="Google" id="ProtNLM"/>
    </source>
</evidence>
<proteinExistence type="predicted"/>
<feature type="transmembrane region" description="Helical" evidence="2">
    <location>
        <begin position="118"/>
        <end position="139"/>
    </location>
</feature>
<organism evidence="3 4">
    <name type="scientific">Chrysophaeum taylorii</name>
    <dbReference type="NCBI Taxonomy" id="2483200"/>
    <lineage>
        <taxon>Eukaryota</taxon>
        <taxon>Sar</taxon>
        <taxon>Stramenopiles</taxon>
        <taxon>Ochrophyta</taxon>
        <taxon>Pelagophyceae</taxon>
        <taxon>Pelagomonadales</taxon>
        <taxon>Pelagomonadaceae</taxon>
        <taxon>Chrysophaeum</taxon>
    </lineage>
</organism>
<dbReference type="InterPro" id="IPR011701">
    <property type="entry name" value="MFS"/>
</dbReference>
<dbReference type="SUPFAM" id="SSF103473">
    <property type="entry name" value="MFS general substrate transporter"/>
    <property type="match status" value="1"/>
</dbReference>
<feature type="compositionally biased region" description="Basic and acidic residues" evidence="1">
    <location>
        <begin position="455"/>
        <end position="466"/>
    </location>
</feature>
<protein>
    <recommendedName>
        <fullName evidence="5">Major facilitator superfamily (MFS) profile domain-containing protein</fullName>
    </recommendedName>
</protein>
<keyword evidence="2" id="KW-1133">Transmembrane helix</keyword>
<feature type="transmembrane region" description="Helical" evidence="2">
    <location>
        <begin position="48"/>
        <end position="71"/>
    </location>
</feature>
<dbReference type="PANTHER" id="PTHR23525">
    <property type="entry name" value="TRANSPORTER, PUTATIVE-RELATED"/>
    <property type="match status" value="1"/>
</dbReference>
<feature type="transmembrane region" description="Helical" evidence="2">
    <location>
        <begin position="195"/>
        <end position="213"/>
    </location>
</feature>
<evidence type="ECO:0000313" key="3">
    <source>
        <dbReference type="EMBL" id="KAJ8599589.1"/>
    </source>
</evidence>
<evidence type="ECO:0000313" key="4">
    <source>
        <dbReference type="Proteomes" id="UP001230188"/>
    </source>
</evidence>
<dbReference type="PANTHER" id="PTHR23525:SF1">
    <property type="entry name" value="NODULIN-LIKE DOMAIN-CONTAINING PROTEIN"/>
    <property type="match status" value="1"/>
</dbReference>
<feature type="transmembrane region" description="Helical" evidence="2">
    <location>
        <begin position="308"/>
        <end position="327"/>
    </location>
</feature>
<dbReference type="Pfam" id="PF07690">
    <property type="entry name" value="MFS_1"/>
    <property type="match status" value="1"/>
</dbReference>
<feature type="transmembrane region" description="Helical" evidence="2">
    <location>
        <begin position="276"/>
        <end position="296"/>
    </location>
</feature>
<reference evidence="3" key="1">
    <citation type="submission" date="2023-01" db="EMBL/GenBank/DDBJ databases">
        <title>Metagenome sequencing of chrysophaentin producing Chrysophaeum taylorii.</title>
        <authorList>
            <person name="Davison J."/>
            <person name="Bewley C."/>
        </authorList>
    </citation>
    <scope>NUCLEOTIDE SEQUENCE</scope>
    <source>
        <strain evidence="3">NIES-1699</strain>
    </source>
</reference>
<dbReference type="EMBL" id="JAQMWT010000552">
    <property type="protein sequence ID" value="KAJ8599589.1"/>
    <property type="molecule type" value="Genomic_DNA"/>
</dbReference>
<feature type="compositionally biased region" description="Polar residues" evidence="1">
    <location>
        <begin position="481"/>
        <end position="492"/>
    </location>
</feature>
<keyword evidence="2" id="KW-0472">Membrane</keyword>
<gene>
    <name evidence="3" type="ORF">CTAYLR_004703</name>
</gene>
<keyword evidence="2" id="KW-0812">Transmembrane</keyword>
<feature type="transmembrane region" description="Helical" evidence="2">
    <location>
        <begin position="399"/>
        <end position="420"/>
    </location>
</feature>
<accession>A0AAD7U844</accession>
<comment type="caution">
    <text evidence="3">The sequence shown here is derived from an EMBL/GenBank/DDBJ whole genome shotgun (WGS) entry which is preliminary data.</text>
</comment>
<feature type="transmembrane region" description="Helical" evidence="2">
    <location>
        <begin position="160"/>
        <end position="183"/>
    </location>
</feature>
<dbReference type="AlphaFoldDB" id="A0AAD7U844"/>
<dbReference type="GO" id="GO:0022857">
    <property type="term" value="F:transmembrane transporter activity"/>
    <property type="evidence" value="ECO:0007669"/>
    <property type="project" value="InterPro"/>
</dbReference>
<feature type="transmembrane region" description="Helical" evidence="2">
    <location>
        <begin position="92"/>
        <end position="112"/>
    </location>
</feature>
<dbReference type="Proteomes" id="UP001230188">
    <property type="component" value="Unassembled WGS sequence"/>
</dbReference>